<comment type="subcellular location">
    <subcellularLocation>
        <location evidence="2">Membrane</location>
        <topology evidence="2">Multi-pass membrane protein</topology>
    </subcellularLocation>
</comment>
<dbReference type="Pfam" id="PF02518">
    <property type="entry name" value="HATPase_c"/>
    <property type="match status" value="1"/>
</dbReference>
<dbReference type="GO" id="GO:0005524">
    <property type="term" value="F:ATP binding"/>
    <property type="evidence" value="ECO:0007669"/>
    <property type="project" value="UniProtKB-KW"/>
</dbReference>
<keyword evidence="10" id="KW-1133">Transmembrane helix</keyword>
<evidence type="ECO:0000256" key="11">
    <source>
        <dbReference type="ARBA" id="ARBA00023012"/>
    </source>
</evidence>
<dbReference type="CDD" id="cd00130">
    <property type="entry name" value="PAS"/>
    <property type="match status" value="1"/>
</dbReference>
<dbReference type="Gene3D" id="3.30.565.10">
    <property type="entry name" value="Histidine kinase-like ATPase, C-terminal domain"/>
    <property type="match status" value="1"/>
</dbReference>
<reference evidence="15" key="1">
    <citation type="journal article" date="2019" name="Int. J. Syst. Evol. Microbiol.">
        <title>The Global Catalogue of Microorganisms (GCM) 10K type strain sequencing project: providing services to taxonomists for standard genome sequencing and annotation.</title>
        <authorList>
            <consortium name="The Broad Institute Genomics Platform"/>
            <consortium name="The Broad Institute Genome Sequencing Center for Infectious Disease"/>
            <person name="Wu L."/>
            <person name="Ma J."/>
        </authorList>
    </citation>
    <scope>NUCLEOTIDE SEQUENCE [LARGE SCALE GENOMIC DNA]</scope>
    <source>
        <strain evidence="15">CCUG 54518</strain>
    </source>
</reference>
<keyword evidence="9 14" id="KW-0067">ATP-binding</keyword>
<evidence type="ECO:0000256" key="3">
    <source>
        <dbReference type="ARBA" id="ARBA00012438"/>
    </source>
</evidence>
<keyword evidence="7" id="KW-0547">Nucleotide-binding</keyword>
<keyword evidence="12" id="KW-0472">Membrane</keyword>
<evidence type="ECO:0000256" key="2">
    <source>
        <dbReference type="ARBA" id="ARBA00004141"/>
    </source>
</evidence>
<protein>
    <recommendedName>
        <fullName evidence="3">histidine kinase</fullName>
        <ecNumber evidence="3">2.7.13.3</ecNumber>
    </recommendedName>
</protein>
<dbReference type="SUPFAM" id="SSF55785">
    <property type="entry name" value="PYP-like sensor domain (PAS domain)"/>
    <property type="match status" value="1"/>
</dbReference>
<dbReference type="SMART" id="SM00065">
    <property type="entry name" value="GAF"/>
    <property type="match status" value="1"/>
</dbReference>
<dbReference type="InterPro" id="IPR003661">
    <property type="entry name" value="HisK_dim/P_dom"/>
</dbReference>
<dbReference type="Gene3D" id="3.30.450.20">
    <property type="entry name" value="PAS domain"/>
    <property type="match status" value="1"/>
</dbReference>
<dbReference type="PRINTS" id="PR00344">
    <property type="entry name" value="BCTRLSENSOR"/>
</dbReference>
<dbReference type="InterPro" id="IPR036890">
    <property type="entry name" value="HATPase_C_sf"/>
</dbReference>
<evidence type="ECO:0000259" key="13">
    <source>
        <dbReference type="PROSITE" id="PS50109"/>
    </source>
</evidence>
<dbReference type="InterPro" id="IPR036097">
    <property type="entry name" value="HisK_dim/P_sf"/>
</dbReference>
<evidence type="ECO:0000313" key="14">
    <source>
        <dbReference type="EMBL" id="MFC7434504.1"/>
    </source>
</evidence>
<dbReference type="InterPro" id="IPR035965">
    <property type="entry name" value="PAS-like_dom_sf"/>
</dbReference>
<dbReference type="Pfam" id="PF01590">
    <property type="entry name" value="GAF"/>
    <property type="match status" value="1"/>
</dbReference>
<dbReference type="Pfam" id="PF00512">
    <property type="entry name" value="HisKA"/>
    <property type="match status" value="1"/>
</dbReference>
<evidence type="ECO:0000256" key="12">
    <source>
        <dbReference type="ARBA" id="ARBA00023136"/>
    </source>
</evidence>
<comment type="catalytic activity">
    <reaction evidence="1">
        <text>ATP + protein L-histidine = ADP + protein N-phospho-L-histidine.</text>
        <dbReference type="EC" id="2.7.13.3"/>
    </reaction>
</comment>
<keyword evidence="15" id="KW-1185">Reference proteome</keyword>
<dbReference type="InterPro" id="IPR050351">
    <property type="entry name" value="BphY/WalK/GraS-like"/>
</dbReference>
<feature type="domain" description="Histidine kinase" evidence="13">
    <location>
        <begin position="322"/>
        <end position="536"/>
    </location>
</feature>
<dbReference type="CDD" id="cd00082">
    <property type="entry name" value="HisKA"/>
    <property type="match status" value="1"/>
</dbReference>
<dbReference type="NCBIfam" id="TIGR00229">
    <property type="entry name" value="sensory_box"/>
    <property type="match status" value="1"/>
</dbReference>
<evidence type="ECO:0000256" key="5">
    <source>
        <dbReference type="ARBA" id="ARBA00022679"/>
    </source>
</evidence>
<dbReference type="EC" id="2.7.13.3" evidence="3"/>
<keyword evidence="6" id="KW-0812">Transmembrane</keyword>
<proteinExistence type="predicted"/>
<evidence type="ECO:0000256" key="6">
    <source>
        <dbReference type="ARBA" id="ARBA00022692"/>
    </source>
</evidence>
<evidence type="ECO:0000256" key="9">
    <source>
        <dbReference type="ARBA" id="ARBA00022840"/>
    </source>
</evidence>
<dbReference type="InterPro" id="IPR003018">
    <property type="entry name" value="GAF"/>
</dbReference>
<accession>A0ABW2R956</accession>
<sequence length="541" mass="60827">MHSAPLPDTEAQRLAKLHSYGVLDTLPQTAFNDIVALASSICGTPVALISLIDRDRQWFKAKTGIDVEQTGRDIAFCAHAILQPQQVMVVEDARQDERFRDNPLLEGELGLRFYAGAPIVTDDGHALGTVCVIDTQPRQLSPAAEESLRILSRLVVNLLEHEKERHAEEARQREEARRARDVLMAMAVSTLDLIAYIDRDERYQAVNQTWLTYWGCDESKVIGMHVRDRVGPAVYENEIAPLIRRALSGELVRYQHLVRFHARGPRFMEISLMPDTDASGTVRGLILRSHDIHLQHEREQELKEALSALEQRTLEQQRFIQVLSHDLREPVNAVRNFSTLLTTDHLQELSAPAQRYLGFVTKGGERMSRMLDDLTDLLQLDGYTPKVVDMDTRALVSQVMEELHEAIEQSGALITTSPLDTLRADPALLRIVLFNYIGNALKFRHQDRPPQIHIETVPVDDGMELSVTDHGLGIPEDQQAGIFDMFRRLHTRQRFDGAGLGLSLCRRIAQLHGGRVTLHSTLGRGSRFGIVLPPTVPGEPA</sequence>
<dbReference type="Pfam" id="PF08448">
    <property type="entry name" value="PAS_4"/>
    <property type="match status" value="1"/>
</dbReference>
<dbReference type="SUPFAM" id="SSF55874">
    <property type="entry name" value="ATPase domain of HSP90 chaperone/DNA topoisomerase II/histidine kinase"/>
    <property type="match status" value="1"/>
</dbReference>
<name>A0ABW2R956_9BURK</name>
<dbReference type="EMBL" id="JBHTBX010000004">
    <property type="protein sequence ID" value="MFC7434504.1"/>
    <property type="molecule type" value="Genomic_DNA"/>
</dbReference>
<keyword evidence="8" id="KW-0418">Kinase</keyword>
<dbReference type="Gene3D" id="1.10.287.130">
    <property type="match status" value="1"/>
</dbReference>
<organism evidence="14 15">
    <name type="scientific">Hydrogenophaga bisanensis</name>
    <dbReference type="NCBI Taxonomy" id="439611"/>
    <lineage>
        <taxon>Bacteria</taxon>
        <taxon>Pseudomonadati</taxon>
        <taxon>Pseudomonadota</taxon>
        <taxon>Betaproteobacteria</taxon>
        <taxon>Burkholderiales</taxon>
        <taxon>Comamonadaceae</taxon>
        <taxon>Hydrogenophaga</taxon>
    </lineage>
</organism>
<dbReference type="RefSeq" id="WP_382255920.1">
    <property type="nucleotide sequence ID" value="NZ_JBHTBX010000004.1"/>
</dbReference>
<dbReference type="PANTHER" id="PTHR42878:SF7">
    <property type="entry name" value="SENSOR HISTIDINE KINASE GLRK"/>
    <property type="match status" value="1"/>
</dbReference>
<dbReference type="InterPro" id="IPR004358">
    <property type="entry name" value="Sig_transdc_His_kin-like_C"/>
</dbReference>
<dbReference type="InterPro" id="IPR029016">
    <property type="entry name" value="GAF-like_dom_sf"/>
</dbReference>
<keyword evidence="11" id="KW-0902">Two-component regulatory system</keyword>
<dbReference type="Gene3D" id="3.30.450.40">
    <property type="match status" value="1"/>
</dbReference>
<keyword evidence="5" id="KW-0808">Transferase</keyword>
<keyword evidence="4" id="KW-0597">Phosphoprotein</keyword>
<comment type="caution">
    <text evidence="14">The sequence shown here is derived from an EMBL/GenBank/DDBJ whole genome shotgun (WGS) entry which is preliminary data.</text>
</comment>
<dbReference type="InterPro" id="IPR003594">
    <property type="entry name" value="HATPase_dom"/>
</dbReference>
<evidence type="ECO:0000256" key="7">
    <source>
        <dbReference type="ARBA" id="ARBA00022741"/>
    </source>
</evidence>
<dbReference type="InterPro" id="IPR013656">
    <property type="entry name" value="PAS_4"/>
</dbReference>
<evidence type="ECO:0000256" key="1">
    <source>
        <dbReference type="ARBA" id="ARBA00000085"/>
    </source>
</evidence>
<dbReference type="PANTHER" id="PTHR42878">
    <property type="entry name" value="TWO-COMPONENT HISTIDINE KINASE"/>
    <property type="match status" value="1"/>
</dbReference>
<dbReference type="SUPFAM" id="SSF47384">
    <property type="entry name" value="Homodimeric domain of signal transducing histidine kinase"/>
    <property type="match status" value="1"/>
</dbReference>
<dbReference type="Proteomes" id="UP001596495">
    <property type="component" value="Unassembled WGS sequence"/>
</dbReference>
<dbReference type="SMART" id="SM00388">
    <property type="entry name" value="HisKA"/>
    <property type="match status" value="1"/>
</dbReference>
<evidence type="ECO:0000313" key="15">
    <source>
        <dbReference type="Proteomes" id="UP001596495"/>
    </source>
</evidence>
<evidence type="ECO:0000256" key="4">
    <source>
        <dbReference type="ARBA" id="ARBA00022553"/>
    </source>
</evidence>
<dbReference type="SMART" id="SM00387">
    <property type="entry name" value="HATPase_c"/>
    <property type="match status" value="1"/>
</dbReference>
<dbReference type="InterPro" id="IPR005467">
    <property type="entry name" value="His_kinase_dom"/>
</dbReference>
<evidence type="ECO:0000256" key="10">
    <source>
        <dbReference type="ARBA" id="ARBA00022989"/>
    </source>
</evidence>
<gene>
    <name evidence="14" type="ORF">ACFQNJ_08270</name>
</gene>
<dbReference type="InterPro" id="IPR000014">
    <property type="entry name" value="PAS"/>
</dbReference>
<dbReference type="SUPFAM" id="SSF55781">
    <property type="entry name" value="GAF domain-like"/>
    <property type="match status" value="1"/>
</dbReference>
<evidence type="ECO:0000256" key="8">
    <source>
        <dbReference type="ARBA" id="ARBA00022777"/>
    </source>
</evidence>
<dbReference type="PROSITE" id="PS50109">
    <property type="entry name" value="HIS_KIN"/>
    <property type="match status" value="1"/>
</dbReference>